<name>A0ABT0WCY8_9BACI</name>
<keyword evidence="3" id="KW-1185">Reference proteome</keyword>
<protein>
    <submittedName>
        <fullName evidence="2">Uncharacterized protein</fullName>
    </submittedName>
</protein>
<keyword evidence="1" id="KW-0812">Transmembrane</keyword>
<reference evidence="2 3" key="1">
    <citation type="submission" date="2022-06" db="EMBL/GenBank/DDBJ databases">
        <authorList>
            <person name="Jeon C.O."/>
        </authorList>
    </citation>
    <scope>NUCLEOTIDE SEQUENCE [LARGE SCALE GENOMIC DNA]</scope>
    <source>
        <strain evidence="2 3">KCTC 13943</strain>
    </source>
</reference>
<feature type="transmembrane region" description="Helical" evidence="1">
    <location>
        <begin position="7"/>
        <end position="31"/>
    </location>
</feature>
<dbReference type="Proteomes" id="UP001523262">
    <property type="component" value="Unassembled WGS sequence"/>
</dbReference>
<evidence type="ECO:0000313" key="2">
    <source>
        <dbReference type="EMBL" id="MCM2534181.1"/>
    </source>
</evidence>
<proteinExistence type="predicted"/>
<feature type="transmembrane region" description="Helical" evidence="1">
    <location>
        <begin position="37"/>
        <end position="56"/>
    </location>
</feature>
<accession>A0ABT0WCY8</accession>
<dbReference type="EMBL" id="JAMQCR010000001">
    <property type="protein sequence ID" value="MCM2534181.1"/>
    <property type="molecule type" value="Genomic_DNA"/>
</dbReference>
<keyword evidence="1" id="KW-0472">Membrane</keyword>
<evidence type="ECO:0000256" key="1">
    <source>
        <dbReference type="SAM" id="Phobius"/>
    </source>
</evidence>
<comment type="caution">
    <text evidence="2">The sequence shown here is derived from an EMBL/GenBank/DDBJ whole genome shotgun (WGS) entry which is preliminary data.</text>
</comment>
<sequence>MKVLSTLWGLIVDDGRLASILLFFLIISWSLSMAGQPFIGAIMIWAGLLISLWVSINHQLQLKISKKK</sequence>
<organism evidence="2 3">
    <name type="scientific">Neobacillus pocheonensis</name>
    <dbReference type="NCBI Taxonomy" id="363869"/>
    <lineage>
        <taxon>Bacteria</taxon>
        <taxon>Bacillati</taxon>
        <taxon>Bacillota</taxon>
        <taxon>Bacilli</taxon>
        <taxon>Bacillales</taxon>
        <taxon>Bacillaceae</taxon>
        <taxon>Neobacillus</taxon>
    </lineage>
</organism>
<keyword evidence="1" id="KW-1133">Transmembrane helix</keyword>
<gene>
    <name evidence="2" type="ORF">NDK43_19710</name>
</gene>
<evidence type="ECO:0000313" key="3">
    <source>
        <dbReference type="Proteomes" id="UP001523262"/>
    </source>
</evidence>